<dbReference type="PANTHER" id="PTHR25466">
    <property type="entry name" value="T-LYMPHOCYTE ACTIVATION ANTIGEN"/>
    <property type="match status" value="1"/>
</dbReference>
<evidence type="ECO:0000256" key="5">
    <source>
        <dbReference type="ARBA" id="ARBA00022989"/>
    </source>
</evidence>
<name>A0AAV6FE72_9TELE</name>
<evidence type="ECO:0000256" key="6">
    <source>
        <dbReference type="ARBA" id="ARBA00023136"/>
    </source>
</evidence>
<organism evidence="14 15">
    <name type="scientific">Alosa alosa</name>
    <name type="common">allis shad</name>
    <dbReference type="NCBI Taxonomy" id="278164"/>
    <lineage>
        <taxon>Eukaryota</taxon>
        <taxon>Metazoa</taxon>
        <taxon>Chordata</taxon>
        <taxon>Craniata</taxon>
        <taxon>Vertebrata</taxon>
        <taxon>Euteleostomi</taxon>
        <taxon>Actinopterygii</taxon>
        <taxon>Neopterygii</taxon>
        <taxon>Teleostei</taxon>
        <taxon>Clupei</taxon>
        <taxon>Clupeiformes</taxon>
        <taxon>Clupeoidei</taxon>
        <taxon>Clupeidae</taxon>
        <taxon>Alosa</taxon>
    </lineage>
</organism>
<dbReference type="GO" id="GO:0042130">
    <property type="term" value="P:negative regulation of T cell proliferation"/>
    <property type="evidence" value="ECO:0007669"/>
    <property type="project" value="TreeGrafter"/>
</dbReference>
<comment type="subcellular location">
    <subcellularLocation>
        <location evidence="1">Cell membrane</location>
        <topology evidence="1">Single-pass type I membrane protein</topology>
    </subcellularLocation>
</comment>
<evidence type="ECO:0000256" key="10">
    <source>
        <dbReference type="ARBA" id="ARBA00023319"/>
    </source>
</evidence>
<dbReference type="InterPro" id="IPR013783">
    <property type="entry name" value="Ig-like_fold"/>
</dbReference>
<comment type="caution">
    <text evidence="14">The sequence shown here is derived from an EMBL/GenBank/DDBJ whole genome shotgun (WGS) entry which is preliminary data.</text>
</comment>
<keyword evidence="5 12" id="KW-1133">Transmembrane helix</keyword>
<dbReference type="GO" id="GO:0009897">
    <property type="term" value="C:external side of plasma membrane"/>
    <property type="evidence" value="ECO:0007669"/>
    <property type="project" value="TreeGrafter"/>
</dbReference>
<reference evidence="14" key="1">
    <citation type="submission" date="2020-10" db="EMBL/GenBank/DDBJ databases">
        <title>Chromosome-scale genome assembly of the Allis shad, Alosa alosa.</title>
        <authorList>
            <person name="Margot Z."/>
            <person name="Christophe K."/>
            <person name="Cabau C."/>
            <person name="Louis A."/>
            <person name="Berthelot C."/>
            <person name="Parey E."/>
            <person name="Roest Crollius H."/>
            <person name="Montfort J."/>
            <person name="Robinson-Rechavi M."/>
            <person name="Bucao C."/>
            <person name="Bouchez O."/>
            <person name="Gislard M."/>
            <person name="Lluch J."/>
            <person name="Milhes M."/>
            <person name="Lampietro C."/>
            <person name="Lopez Roques C."/>
            <person name="Donnadieu C."/>
            <person name="Braasch I."/>
            <person name="Desvignes T."/>
            <person name="Postlethwait J."/>
            <person name="Bobe J."/>
            <person name="Guiguen Y."/>
        </authorList>
    </citation>
    <scope>NUCLEOTIDE SEQUENCE</scope>
    <source>
        <strain evidence="14">M-15738</strain>
        <tissue evidence="14">Blood</tissue>
    </source>
</reference>
<dbReference type="Gene3D" id="2.60.40.10">
    <property type="entry name" value="Immunoglobulins"/>
    <property type="match status" value="1"/>
</dbReference>
<sequence>MCTMCSTALLFWLTSAAVTVSCSSGVSTEIHVYGRKGHFIQMDFPAQSEQNPHATWMQTIGNQMKRMVQNNSVTFPFKHRVAFFKGNLSIQLNNLTYNDSGVYIGYKHKDQWTEVAVVSYKLVIQDAVSTPVIKISPIQPLDNTSGQNCSFNVNCSSSKSWASYSCDENGCTYLQSSLSAKDNINITSANGHVKCNASNPVSTEMSSQQFPKDCGKVTTMDSWHNLDLHRDVILTISAIICAALLLLVCGTLIWKKCRNSKAEETPNKRNNIPTVIVTGSDADEPSVSIYSVINKAAKCSVVDHSATTSQNKKTTTSQNKTYRPQNTEEEHRSQRQQRKKGKQRPLVDNDITIYSTATKPLETQNPTEDTDRTIYTTATKPLEGQRPQEDTTVTVYDTARARTQTETETNQADTVYYTLGHMTSGQQ</sequence>
<dbReference type="InterPro" id="IPR051713">
    <property type="entry name" value="T-cell_Activation_Regulation"/>
</dbReference>
<dbReference type="PANTHER" id="PTHR25466:SF14">
    <property type="entry name" value="BUTYROPHILIN SUBFAMILY 2 MEMBER A2-LIKE-RELATED"/>
    <property type="match status" value="1"/>
</dbReference>
<evidence type="ECO:0000313" key="14">
    <source>
        <dbReference type="EMBL" id="KAG5261074.1"/>
    </source>
</evidence>
<keyword evidence="3 12" id="KW-0812">Transmembrane</keyword>
<evidence type="ECO:0000256" key="3">
    <source>
        <dbReference type="ARBA" id="ARBA00022692"/>
    </source>
</evidence>
<evidence type="ECO:0000256" key="13">
    <source>
        <dbReference type="SAM" id="SignalP"/>
    </source>
</evidence>
<feature type="transmembrane region" description="Helical" evidence="12">
    <location>
        <begin position="232"/>
        <end position="254"/>
    </location>
</feature>
<evidence type="ECO:0000313" key="15">
    <source>
        <dbReference type="Proteomes" id="UP000823561"/>
    </source>
</evidence>
<keyword evidence="4 13" id="KW-0732">Signal</keyword>
<dbReference type="InterPro" id="IPR036179">
    <property type="entry name" value="Ig-like_dom_sf"/>
</dbReference>
<evidence type="ECO:0000256" key="9">
    <source>
        <dbReference type="ARBA" id="ARBA00023180"/>
    </source>
</evidence>
<dbReference type="AlphaFoldDB" id="A0AAV6FE72"/>
<dbReference type="GO" id="GO:0006955">
    <property type="term" value="P:immune response"/>
    <property type="evidence" value="ECO:0007669"/>
    <property type="project" value="TreeGrafter"/>
</dbReference>
<evidence type="ECO:0000256" key="11">
    <source>
        <dbReference type="SAM" id="MobiDB-lite"/>
    </source>
</evidence>
<proteinExistence type="predicted"/>
<keyword evidence="2" id="KW-1003">Cell membrane</keyword>
<keyword evidence="7" id="KW-1015">Disulfide bond</keyword>
<dbReference type="EMBL" id="JADWDJ010000024">
    <property type="protein sequence ID" value="KAG5261074.1"/>
    <property type="molecule type" value="Genomic_DNA"/>
</dbReference>
<evidence type="ECO:0000256" key="8">
    <source>
        <dbReference type="ARBA" id="ARBA00023170"/>
    </source>
</evidence>
<feature type="compositionally biased region" description="Polar residues" evidence="11">
    <location>
        <begin position="352"/>
        <end position="372"/>
    </location>
</feature>
<feature type="region of interest" description="Disordered" evidence="11">
    <location>
        <begin position="303"/>
        <end position="372"/>
    </location>
</feature>
<protein>
    <submittedName>
        <fullName evidence="14">Uncharacterized protein</fullName>
    </submittedName>
</protein>
<keyword evidence="15" id="KW-1185">Reference proteome</keyword>
<evidence type="ECO:0000256" key="12">
    <source>
        <dbReference type="SAM" id="Phobius"/>
    </source>
</evidence>
<evidence type="ECO:0000256" key="4">
    <source>
        <dbReference type="ARBA" id="ARBA00022729"/>
    </source>
</evidence>
<dbReference type="GO" id="GO:0042102">
    <property type="term" value="P:positive regulation of T cell proliferation"/>
    <property type="evidence" value="ECO:0007669"/>
    <property type="project" value="TreeGrafter"/>
</dbReference>
<gene>
    <name evidence="14" type="ORF">AALO_G00299700</name>
</gene>
<feature type="chain" id="PRO_5043675142" evidence="13">
    <location>
        <begin position="17"/>
        <end position="427"/>
    </location>
</feature>
<feature type="compositionally biased region" description="Low complexity" evidence="11">
    <location>
        <begin position="307"/>
        <end position="321"/>
    </location>
</feature>
<keyword evidence="8" id="KW-0675">Receptor</keyword>
<keyword evidence="6 12" id="KW-0472">Membrane</keyword>
<dbReference type="GO" id="GO:0007166">
    <property type="term" value="P:cell surface receptor signaling pathway"/>
    <property type="evidence" value="ECO:0007669"/>
    <property type="project" value="TreeGrafter"/>
</dbReference>
<dbReference type="Proteomes" id="UP000823561">
    <property type="component" value="Chromosome 24"/>
</dbReference>
<accession>A0AAV6FE72</accession>
<keyword evidence="9" id="KW-0325">Glycoprotein</keyword>
<dbReference type="GO" id="GO:0031295">
    <property type="term" value="P:T cell costimulation"/>
    <property type="evidence" value="ECO:0007669"/>
    <property type="project" value="TreeGrafter"/>
</dbReference>
<dbReference type="SUPFAM" id="SSF48726">
    <property type="entry name" value="Immunoglobulin"/>
    <property type="match status" value="1"/>
</dbReference>
<evidence type="ECO:0000256" key="1">
    <source>
        <dbReference type="ARBA" id="ARBA00004251"/>
    </source>
</evidence>
<feature type="compositionally biased region" description="Basic residues" evidence="11">
    <location>
        <begin position="334"/>
        <end position="343"/>
    </location>
</feature>
<dbReference type="GO" id="GO:0071222">
    <property type="term" value="P:cellular response to lipopolysaccharide"/>
    <property type="evidence" value="ECO:0007669"/>
    <property type="project" value="TreeGrafter"/>
</dbReference>
<keyword evidence="10" id="KW-0393">Immunoglobulin domain</keyword>
<evidence type="ECO:0000256" key="2">
    <source>
        <dbReference type="ARBA" id="ARBA00022475"/>
    </source>
</evidence>
<feature type="signal peptide" evidence="13">
    <location>
        <begin position="1"/>
        <end position="16"/>
    </location>
</feature>
<evidence type="ECO:0000256" key="7">
    <source>
        <dbReference type="ARBA" id="ARBA00023157"/>
    </source>
</evidence>